<evidence type="ECO:0000256" key="1">
    <source>
        <dbReference type="SAM" id="MobiDB-lite"/>
    </source>
</evidence>
<evidence type="ECO:0000313" key="2">
    <source>
        <dbReference type="EMBL" id="PYH93641.1"/>
    </source>
</evidence>
<sequence length="206" mass="23288">MARRGDRKLWVWLEAWTAGFHRGELSSCLYVNDFPPIGYAGSTLPRLLRGRGRKAGAECPMTGSIGDRTRHRSAHPSILKFGGGGGGGGDHEQSIDGRREAGRPSQSVATRWTHWMDEWKVPQTPSERTSIDEPKGVGSLDPRRPRKFDIPSPEARHHHHHHHHRRGKIRLKPTALNIPKDELVNEFNNGNLITFIAYYQPRYGVQ</sequence>
<keyword evidence="3" id="KW-1185">Reference proteome</keyword>
<gene>
    <name evidence="2" type="ORF">BO71DRAFT_251609</name>
</gene>
<proteinExistence type="predicted"/>
<feature type="compositionally biased region" description="Basic and acidic residues" evidence="1">
    <location>
        <begin position="89"/>
        <end position="102"/>
    </location>
</feature>
<organism evidence="2 3">
    <name type="scientific">Aspergillus ellipticus CBS 707.79</name>
    <dbReference type="NCBI Taxonomy" id="1448320"/>
    <lineage>
        <taxon>Eukaryota</taxon>
        <taxon>Fungi</taxon>
        <taxon>Dikarya</taxon>
        <taxon>Ascomycota</taxon>
        <taxon>Pezizomycotina</taxon>
        <taxon>Eurotiomycetes</taxon>
        <taxon>Eurotiomycetidae</taxon>
        <taxon>Eurotiales</taxon>
        <taxon>Aspergillaceae</taxon>
        <taxon>Aspergillus</taxon>
        <taxon>Aspergillus subgen. Circumdati</taxon>
    </lineage>
</organism>
<feature type="compositionally biased region" description="Basic and acidic residues" evidence="1">
    <location>
        <begin position="129"/>
        <end position="149"/>
    </location>
</feature>
<feature type="region of interest" description="Disordered" evidence="1">
    <location>
        <begin position="78"/>
        <end position="172"/>
    </location>
</feature>
<dbReference type="EMBL" id="KZ825888">
    <property type="protein sequence ID" value="PYH93641.1"/>
    <property type="molecule type" value="Genomic_DNA"/>
</dbReference>
<dbReference type="Proteomes" id="UP000247810">
    <property type="component" value="Unassembled WGS sequence"/>
</dbReference>
<reference evidence="2 3" key="1">
    <citation type="submission" date="2018-02" db="EMBL/GenBank/DDBJ databases">
        <title>The genomes of Aspergillus section Nigri reveals drivers in fungal speciation.</title>
        <authorList>
            <consortium name="DOE Joint Genome Institute"/>
            <person name="Vesth T.C."/>
            <person name="Nybo J."/>
            <person name="Theobald S."/>
            <person name="Brandl J."/>
            <person name="Frisvad J.C."/>
            <person name="Nielsen K.F."/>
            <person name="Lyhne E.K."/>
            <person name="Kogle M.E."/>
            <person name="Kuo A."/>
            <person name="Riley R."/>
            <person name="Clum A."/>
            <person name="Nolan M."/>
            <person name="Lipzen A."/>
            <person name="Salamov A."/>
            <person name="Henrissat B."/>
            <person name="Wiebenga A."/>
            <person name="De vries R.P."/>
            <person name="Grigoriev I.V."/>
            <person name="Mortensen U.H."/>
            <person name="Andersen M.R."/>
            <person name="Baker S.E."/>
        </authorList>
    </citation>
    <scope>NUCLEOTIDE SEQUENCE [LARGE SCALE GENOMIC DNA]</scope>
    <source>
        <strain evidence="2 3">CBS 707.79</strain>
    </source>
</reference>
<name>A0A319D8R3_9EURO</name>
<protein>
    <submittedName>
        <fullName evidence="2">Uncharacterized protein</fullName>
    </submittedName>
</protein>
<dbReference type="VEuPathDB" id="FungiDB:BO71DRAFT_251609"/>
<evidence type="ECO:0000313" key="3">
    <source>
        <dbReference type="Proteomes" id="UP000247810"/>
    </source>
</evidence>
<feature type="compositionally biased region" description="Basic residues" evidence="1">
    <location>
        <begin position="156"/>
        <end position="171"/>
    </location>
</feature>
<accession>A0A319D8R3</accession>
<dbReference type="AlphaFoldDB" id="A0A319D8R3"/>